<evidence type="ECO:0000313" key="2">
    <source>
        <dbReference type="EMBL" id="VDO62317.1"/>
    </source>
</evidence>
<dbReference type="AlphaFoldDB" id="A0A0N4WYF8"/>
<dbReference type="OrthoDB" id="10637093at2759"/>
<proteinExistence type="predicted"/>
<evidence type="ECO:0000256" key="1">
    <source>
        <dbReference type="SAM" id="MobiDB-lite"/>
    </source>
</evidence>
<evidence type="ECO:0000313" key="4">
    <source>
        <dbReference type="WBParaSite" id="HPLM_0001690601-mRNA-1"/>
    </source>
</evidence>
<reference evidence="4" key="1">
    <citation type="submission" date="2017-02" db="UniProtKB">
        <authorList>
            <consortium name="WormBaseParasite"/>
        </authorList>
    </citation>
    <scope>IDENTIFICATION</scope>
</reference>
<keyword evidence="3" id="KW-1185">Reference proteome</keyword>
<feature type="compositionally biased region" description="Polar residues" evidence="1">
    <location>
        <begin position="163"/>
        <end position="178"/>
    </location>
</feature>
<dbReference type="EMBL" id="UZAF01019648">
    <property type="protein sequence ID" value="VDO62317.1"/>
    <property type="molecule type" value="Genomic_DNA"/>
</dbReference>
<feature type="region of interest" description="Disordered" evidence="1">
    <location>
        <begin position="29"/>
        <end position="49"/>
    </location>
</feature>
<dbReference type="Proteomes" id="UP000268014">
    <property type="component" value="Unassembled WGS sequence"/>
</dbReference>
<dbReference type="WBParaSite" id="HPLM_0001690601-mRNA-1">
    <property type="protein sequence ID" value="HPLM_0001690601-mRNA-1"/>
    <property type="gene ID" value="HPLM_0001690601"/>
</dbReference>
<accession>A0A0N4WYF8</accession>
<organism evidence="4">
    <name type="scientific">Haemonchus placei</name>
    <name type="common">Barber's pole worm</name>
    <dbReference type="NCBI Taxonomy" id="6290"/>
    <lineage>
        <taxon>Eukaryota</taxon>
        <taxon>Metazoa</taxon>
        <taxon>Ecdysozoa</taxon>
        <taxon>Nematoda</taxon>
        <taxon>Chromadorea</taxon>
        <taxon>Rhabditida</taxon>
        <taxon>Rhabditina</taxon>
        <taxon>Rhabditomorpha</taxon>
        <taxon>Strongyloidea</taxon>
        <taxon>Trichostrongylidae</taxon>
        <taxon>Haemonchus</taxon>
    </lineage>
</organism>
<evidence type="ECO:0000313" key="3">
    <source>
        <dbReference type="Proteomes" id="UP000268014"/>
    </source>
</evidence>
<sequence>MNALNKKREEWRGETATTFAFATEAIISKRRSTSAASTNETEANNTAVPETTELATTISEAIFTTIEATTEVMSTDIATTSPEPTTEVMSTEIVTTFPEATTAPMKKTTAQSSAGGTEEITTKPSRTTRKTKVASKTTATTAMTSSEEASEPSSTNILGPVGTENNESPTSLSQTDYSSPMEIPLVLTTSEETFPANESSLIHEPPQEHQPNKREVHYCSSVCCEGPIDSTTKALCAVPQVTPKGKVFQKERNNKEVPIWLLDRPKEQLEERLRNKEMIWLLDRPN</sequence>
<gene>
    <name evidence="2" type="ORF">HPLM_LOCUS16898</name>
</gene>
<reference evidence="2 3" key="2">
    <citation type="submission" date="2018-11" db="EMBL/GenBank/DDBJ databases">
        <authorList>
            <consortium name="Pathogen Informatics"/>
        </authorList>
    </citation>
    <scope>NUCLEOTIDE SEQUENCE [LARGE SCALE GENOMIC DNA]</scope>
    <source>
        <strain evidence="2 3">MHpl1</strain>
    </source>
</reference>
<name>A0A0N4WYF8_HAEPC</name>
<feature type="compositionally biased region" description="Polar residues" evidence="1">
    <location>
        <begin position="33"/>
        <end position="49"/>
    </location>
</feature>
<protein>
    <submittedName>
        <fullName evidence="2 4">Uncharacterized protein</fullName>
    </submittedName>
</protein>
<feature type="compositionally biased region" description="Low complexity" evidence="1">
    <location>
        <begin position="134"/>
        <end position="155"/>
    </location>
</feature>
<feature type="region of interest" description="Disordered" evidence="1">
    <location>
        <begin position="103"/>
        <end position="178"/>
    </location>
</feature>